<evidence type="ECO:0000313" key="3">
    <source>
        <dbReference type="EMBL" id="MBB2504401.1"/>
    </source>
</evidence>
<proteinExistence type="inferred from homology"/>
<organism evidence="3 4">
    <name type="scientific">Amycolatopsis echigonensis</name>
    <dbReference type="NCBI Taxonomy" id="2576905"/>
    <lineage>
        <taxon>Bacteria</taxon>
        <taxon>Bacillati</taxon>
        <taxon>Actinomycetota</taxon>
        <taxon>Actinomycetes</taxon>
        <taxon>Pseudonocardiales</taxon>
        <taxon>Pseudonocardiaceae</taxon>
        <taxon>Amycolatopsis</taxon>
    </lineage>
</organism>
<feature type="domain" description="YCII-related" evidence="2">
    <location>
        <begin position="5"/>
        <end position="86"/>
    </location>
</feature>
<dbReference type="RefSeq" id="WP_183126313.1">
    <property type="nucleotide sequence ID" value="NZ_JACJHR010000072.1"/>
</dbReference>
<sequence length="93" mass="9956">MAKFVIRYTYDAALADRRAARLPEHRDWLAGLDSRGELLTAGAFADGTGAVLAIAAPDAPAAKSTMDADPFWTGGLVADRAINEWNVRWGPLA</sequence>
<dbReference type="SUPFAM" id="SSF54909">
    <property type="entry name" value="Dimeric alpha+beta barrel"/>
    <property type="match status" value="1"/>
</dbReference>
<dbReference type="EMBL" id="JACJHR010000072">
    <property type="protein sequence ID" value="MBB2504401.1"/>
    <property type="molecule type" value="Genomic_DNA"/>
</dbReference>
<dbReference type="Proteomes" id="UP000550260">
    <property type="component" value="Unassembled WGS sequence"/>
</dbReference>
<dbReference type="Pfam" id="PF03795">
    <property type="entry name" value="YCII"/>
    <property type="match status" value="1"/>
</dbReference>
<reference evidence="3 4" key="1">
    <citation type="submission" date="2020-08" db="EMBL/GenBank/DDBJ databases">
        <title>Amycolatopsis echigonensis JCM 21831.</title>
        <authorList>
            <person name="Tedsree N."/>
            <person name="Kuncharoen N."/>
            <person name="Likhitwitayawuid K."/>
            <person name="Tanasupawat S."/>
        </authorList>
    </citation>
    <scope>NUCLEOTIDE SEQUENCE [LARGE SCALE GENOMIC DNA]</scope>
    <source>
        <strain evidence="3 4">JCM 21831</strain>
    </source>
</reference>
<comment type="similarity">
    <text evidence="1">Belongs to the YciI family.</text>
</comment>
<dbReference type="Gene3D" id="3.30.70.1060">
    <property type="entry name" value="Dimeric alpha+beta barrel"/>
    <property type="match status" value="1"/>
</dbReference>
<dbReference type="InterPro" id="IPR005545">
    <property type="entry name" value="YCII"/>
</dbReference>
<dbReference type="PANTHER" id="PTHR37828:SF1">
    <property type="entry name" value="YCII-RELATED DOMAIN-CONTAINING PROTEIN"/>
    <property type="match status" value="1"/>
</dbReference>
<dbReference type="InterPro" id="IPR011008">
    <property type="entry name" value="Dimeric_a/b-barrel"/>
</dbReference>
<dbReference type="PANTHER" id="PTHR37828">
    <property type="entry name" value="GSR2449 PROTEIN"/>
    <property type="match status" value="1"/>
</dbReference>
<evidence type="ECO:0000313" key="4">
    <source>
        <dbReference type="Proteomes" id="UP000550260"/>
    </source>
</evidence>
<protein>
    <recommendedName>
        <fullName evidence="2">YCII-related domain-containing protein</fullName>
    </recommendedName>
</protein>
<accession>A0A8E1W5G3</accession>
<name>A0A8E1W5G3_9PSEU</name>
<comment type="caution">
    <text evidence="3">The sequence shown here is derived from an EMBL/GenBank/DDBJ whole genome shotgun (WGS) entry which is preliminary data.</text>
</comment>
<dbReference type="AlphaFoldDB" id="A0A8E1W5G3"/>
<evidence type="ECO:0000256" key="1">
    <source>
        <dbReference type="ARBA" id="ARBA00007689"/>
    </source>
</evidence>
<gene>
    <name evidence="3" type="ORF">H5411_35320</name>
</gene>
<evidence type="ECO:0000259" key="2">
    <source>
        <dbReference type="Pfam" id="PF03795"/>
    </source>
</evidence>